<dbReference type="OrthoDB" id="4340136at2759"/>
<reference evidence="1" key="2">
    <citation type="journal article" date="2023" name="IMA Fungus">
        <title>Comparative genomic study of the Penicillium genus elucidates a diverse pangenome and 15 lateral gene transfer events.</title>
        <authorList>
            <person name="Petersen C."/>
            <person name="Sorensen T."/>
            <person name="Nielsen M.R."/>
            <person name="Sondergaard T.E."/>
            <person name="Sorensen J.L."/>
            <person name="Fitzpatrick D.A."/>
            <person name="Frisvad J.C."/>
            <person name="Nielsen K.L."/>
        </authorList>
    </citation>
    <scope>NUCLEOTIDE SEQUENCE</scope>
    <source>
        <strain evidence="1">IBT 20477</strain>
    </source>
</reference>
<dbReference type="AlphaFoldDB" id="A0A9W9JFF1"/>
<gene>
    <name evidence="1" type="ORF">N7449_006467</name>
</gene>
<organism evidence="1 2">
    <name type="scientific">Penicillium cf. viridicatum</name>
    <dbReference type="NCBI Taxonomy" id="2972119"/>
    <lineage>
        <taxon>Eukaryota</taxon>
        <taxon>Fungi</taxon>
        <taxon>Dikarya</taxon>
        <taxon>Ascomycota</taxon>
        <taxon>Pezizomycotina</taxon>
        <taxon>Eurotiomycetes</taxon>
        <taxon>Eurotiomycetidae</taxon>
        <taxon>Eurotiales</taxon>
        <taxon>Aspergillaceae</taxon>
        <taxon>Penicillium</taxon>
    </lineage>
</organism>
<evidence type="ECO:0000313" key="1">
    <source>
        <dbReference type="EMBL" id="KAJ5195988.1"/>
    </source>
</evidence>
<name>A0A9W9JFF1_9EURO</name>
<reference evidence="1" key="1">
    <citation type="submission" date="2022-11" db="EMBL/GenBank/DDBJ databases">
        <authorList>
            <person name="Petersen C."/>
        </authorList>
    </citation>
    <scope>NUCLEOTIDE SEQUENCE</scope>
    <source>
        <strain evidence="1">IBT 20477</strain>
    </source>
</reference>
<comment type="caution">
    <text evidence="1">The sequence shown here is derived from an EMBL/GenBank/DDBJ whole genome shotgun (WGS) entry which is preliminary data.</text>
</comment>
<accession>A0A9W9JFF1</accession>
<sequence>MSPTRTIFIQDGLPIFESHISSAGYAWWVSVEFLAHEVELSDEGLMDIVIQRLQTESFEITKGIAMHHRQRFYVSFPVDLSLPMNDWAALATKYAESYREDIIAGCVSIDSKYLFGLARFGSP</sequence>
<evidence type="ECO:0000313" key="2">
    <source>
        <dbReference type="Proteomes" id="UP001150942"/>
    </source>
</evidence>
<dbReference type="Proteomes" id="UP001150942">
    <property type="component" value="Unassembled WGS sequence"/>
</dbReference>
<protein>
    <submittedName>
        <fullName evidence="1">Uncharacterized protein</fullName>
    </submittedName>
</protein>
<keyword evidence="2" id="KW-1185">Reference proteome</keyword>
<dbReference type="EMBL" id="JAPQKQ010000005">
    <property type="protein sequence ID" value="KAJ5195988.1"/>
    <property type="molecule type" value="Genomic_DNA"/>
</dbReference>
<proteinExistence type="predicted"/>